<evidence type="ECO:0000313" key="3">
    <source>
        <dbReference type="Proteomes" id="UP001168877"/>
    </source>
</evidence>
<dbReference type="EMBL" id="JAUESC010000001">
    <property type="protein sequence ID" value="KAK0606714.1"/>
    <property type="molecule type" value="Genomic_DNA"/>
</dbReference>
<protein>
    <submittedName>
        <fullName evidence="2">Uncharacterized protein</fullName>
    </submittedName>
</protein>
<keyword evidence="3" id="KW-1185">Reference proteome</keyword>
<feature type="region of interest" description="Disordered" evidence="1">
    <location>
        <begin position="1"/>
        <end position="51"/>
    </location>
</feature>
<name>A0AA39W1T2_ACESA</name>
<proteinExistence type="predicted"/>
<evidence type="ECO:0000313" key="2">
    <source>
        <dbReference type="EMBL" id="KAK0606714.1"/>
    </source>
</evidence>
<gene>
    <name evidence="2" type="ORF">LWI29_003243</name>
</gene>
<feature type="compositionally biased region" description="Polar residues" evidence="1">
    <location>
        <begin position="1"/>
        <end position="12"/>
    </location>
</feature>
<dbReference type="Proteomes" id="UP001168877">
    <property type="component" value="Unassembled WGS sequence"/>
</dbReference>
<reference evidence="2" key="1">
    <citation type="journal article" date="2022" name="Plant J.">
        <title>Strategies of tolerance reflected in two North American maple genomes.</title>
        <authorList>
            <person name="McEvoy S.L."/>
            <person name="Sezen U.U."/>
            <person name="Trouern-Trend A."/>
            <person name="McMahon S.M."/>
            <person name="Schaberg P.G."/>
            <person name="Yang J."/>
            <person name="Wegrzyn J.L."/>
            <person name="Swenson N.G."/>
        </authorList>
    </citation>
    <scope>NUCLEOTIDE SEQUENCE</scope>
    <source>
        <strain evidence="2">NS2018</strain>
    </source>
</reference>
<dbReference type="AlphaFoldDB" id="A0AA39W1T2"/>
<organism evidence="2 3">
    <name type="scientific">Acer saccharum</name>
    <name type="common">Sugar maple</name>
    <dbReference type="NCBI Taxonomy" id="4024"/>
    <lineage>
        <taxon>Eukaryota</taxon>
        <taxon>Viridiplantae</taxon>
        <taxon>Streptophyta</taxon>
        <taxon>Embryophyta</taxon>
        <taxon>Tracheophyta</taxon>
        <taxon>Spermatophyta</taxon>
        <taxon>Magnoliopsida</taxon>
        <taxon>eudicotyledons</taxon>
        <taxon>Gunneridae</taxon>
        <taxon>Pentapetalae</taxon>
        <taxon>rosids</taxon>
        <taxon>malvids</taxon>
        <taxon>Sapindales</taxon>
        <taxon>Sapindaceae</taxon>
        <taxon>Hippocastanoideae</taxon>
        <taxon>Acereae</taxon>
        <taxon>Acer</taxon>
    </lineage>
</organism>
<reference evidence="2" key="2">
    <citation type="submission" date="2023-06" db="EMBL/GenBank/DDBJ databases">
        <authorList>
            <person name="Swenson N.G."/>
            <person name="Wegrzyn J.L."/>
            <person name="Mcevoy S.L."/>
        </authorList>
    </citation>
    <scope>NUCLEOTIDE SEQUENCE</scope>
    <source>
        <strain evidence="2">NS2018</strain>
        <tissue evidence="2">Leaf</tissue>
    </source>
</reference>
<evidence type="ECO:0000256" key="1">
    <source>
        <dbReference type="SAM" id="MobiDB-lite"/>
    </source>
</evidence>
<sequence>MRGVGQASSSGGEQVRVENDGVPLNTKGSIISSDSVKESRDMSGESGSPVVVDTEVMGYHLRHNEAEKEGGLKINNSFVFGSSSNSTDFLHKDNVDVHGNCVVVGGANMSLGETGCWKYWESYGGTEGE</sequence>
<comment type="caution">
    <text evidence="2">The sequence shown here is derived from an EMBL/GenBank/DDBJ whole genome shotgun (WGS) entry which is preliminary data.</text>
</comment>
<accession>A0AA39W1T2</accession>